<keyword evidence="1" id="KW-1133">Transmembrane helix</keyword>
<dbReference type="Proteomes" id="UP000063063">
    <property type="component" value="Chromosome 32"/>
</dbReference>
<evidence type="ECO:0000313" key="2">
    <source>
        <dbReference type="EMBL" id="AIO01210.1"/>
    </source>
</evidence>
<evidence type="ECO:0000256" key="1">
    <source>
        <dbReference type="SAM" id="Phobius"/>
    </source>
</evidence>
<dbReference type="RefSeq" id="XP_010702010.1">
    <property type="nucleotide sequence ID" value="XM_010703708.1"/>
</dbReference>
<keyword evidence="3" id="KW-1185">Reference proteome</keyword>
<dbReference type="KEGG" id="lpan:LPMP_323260"/>
<gene>
    <name evidence="2" type="ORF">LPMP_323260</name>
</gene>
<dbReference type="eggNOG" id="ENOG502S6WC">
    <property type="taxonomic scope" value="Eukaryota"/>
</dbReference>
<protein>
    <submittedName>
        <fullName evidence="2">Uncharacterized protein</fullName>
    </submittedName>
</protein>
<feature type="transmembrane region" description="Helical" evidence="1">
    <location>
        <begin position="6"/>
        <end position="26"/>
    </location>
</feature>
<keyword evidence="1" id="KW-0812">Transmembrane</keyword>
<accession>A0A088S107</accession>
<name>A0A088S107_LEIPA</name>
<reference evidence="2 3" key="1">
    <citation type="journal article" date="2015" name="Sci. Rep.">
        <title>The genome of Leishmania panamensis: insights into genomics of the L. (Viannia) subgenus.</title>
        <authorList>
            <person name="Llanes A."/>
            <person name="Restrepo C.M."/>
            <person name="Vecchio G.D."/>
            <person name="Anguizola F.J."/>
            <person name="Lleonart R."/>
        </authorList>
    </citation>
    <scope>NUCLEOTIDE SEQUENCE [LARGE SCALE GENOMIC DNA]</scope>
    <source>
        <strain evidence="2 3">MHOM/PA/94/PSC-1</strain>
    </source>
</reference>
<sequence>MIYVPFVVGAGAFSILNACGSIACWYGSRRRVMLLTGAINTCISGAAVVMYPYDAKLSSVYMCAAATSASAQYLLHAMRTPQLLAPSMMNSLYVLWSVGLLVYAFQHARWVYALRYD</sequence>
<feature type="transmembrane region" description="Helical" evidence="1">
    <location>
        <begin position="33"/>
        <end position="53"/>
    </location>
</feature>
<organism evidence="2 3">
    <name type="scientific">Leishmania panamensis</name>
    <dbReference type="NCBI Taxonomy" id="5679"/>
    <lineage>
        <taxon>Eukaryota</taxon>
        <taxon>Discoba</taxon>
        <taxon>Euglenozoa</taxon>
        <taxon>Kinetoplastea</taxon>
        <taxon>Metakinetoplastina</taxon>
        <taxon>Trypanosomatida</taxon>
        <taxon>Trypanosomatidae</taxon>
        <taxon>Leishmaniinae</taxon>
        <taxon>Leishmania</taxon>
        <taxon>Leishmania guyanensis species complex</taxon>
    </lineage>
</organism>
<dbReference type="VEuPathDB" id="TriTrypDB:LPAL13_320039100"/>
<dbReference type="AlphaFoldDB" id="A0A088S107"/>
<feature type="transmembrane region" description="Helical" evidence="1">
    <location>
        <begin position="90"/>
        <end position="112"/>
    </location>
</feature>
<dbReference type="OrthoDB" id="270160at2759"/>
<dbReference type="GeneID" id="22578067"/>
<dbReference type="VEuPathDB" id="TriTrypDB:LPMP_323260"/>
<evidence type="ECO:0000313" key="3">
    <source>
        <dbReference type="Proteomes" id="UP000063063"/>
    </source>
</evidence>
<proteinExistence type="predicted"/>
<keyword evidence="1" id="KW-0472">Membrane</keyword>
<dbReference type="EMBL" id="CP009401">
    <property type="protein sequence ID" value="AIO01210.1"/>
    <property type="molecule type" value="Genomic_DNA"/>
</dbReference>